<accession>A0A0P1FFQ2</accession>
<protein>
    <submittedName>
        <fullName evidence="3">Smr domain protein</fullName>
    </submittedName>
</protein>
<evidence type="ECO:0000313" key="3">
    <source>
        <dbReference type="EMBL" id="CUH60568.1"/>
    </source>
</evidence>
<dbReference type="RefSeq" id="WP_058123509.1">
    <property type="nucleotide sequence ID" value="NZ_CYRX01000026.1"/>
</dbReference>
<evidence type="ECO:0000313" key="4">
    <source>
        <dbReference type="Proteomes" id="UP000051298"/>
    </source>
</evidence>
<gene>
    <name evidence="3" type="ORF">THS5294_01863</name>
</gene>
<feature type="region of interest" description="Disordered" evidence="1">
    <location>
        <begin position="1"/>
        <end position="51"/>
    </location>
</feature>
<dbReference type="PANTHER" id="PTHR35562:SF2">
    <property type="entry name" value="DNA ENDONUCLEASE SMRA-RELATED"/>
    <property type="match status" value="1"/>
</dbReference>
<feature type="domain" description="Smr" evidence="2">
    <location>
        <begin position="103"/>
        <end position="193"/>
    </location>
</feature>
<dbReference type="InterPro" id="IPR002625">
    <property type="entry name" value="Smr_dom"/>
</dbReference>
<dbReference type="SMART" id="SM00463">
    <property type="entry name" value="SMR"/>
    <property type="match status" value="1"/>
</dbReference>
<dbReference type="Gene3D" id="3.30.1370.110">
    <property type="match status" value="1"/>
</dbReference>
<dbReference type="Pfam" id="PF01713">
    <property type="entry name" value="Smr"/>
    <property type="match status" value="1"/>
</dbReference>
<dbReference type="InterPro" id="IPR036063">
    <property type="entry name" value="Smr_dom_sf"/>
</dbReference>
<sequence length="196" mass="21882">MSRRRKELSSDDTALWQEVVKTAEPLHPTKRASAPPEQPKPKPSPKPDHTISHFQLGQQARAKLPSHDIAPALRERVNSAPLRMDKKTFTKMRRGKVRPEGKLDLHGMTLAAAHPTLMRFVMDGHADGKRLLLVVTGKGKSTRDDGPIPIRRGVLRHQVPQWLAMPPMGAVVSQVTQAHISHGGEGAYYVYLRRAR</sequence>
<evidence type="ECO:0000259" key="2">
    <source>
        <dbReference type="PROSITE" id="PS50828"/>
    </source>
</evidence>
<dbReference type="AlphaFoldDB" id="A0A0P1FFQ2"/>
<proteinExistence type="predicted"/>
<dbReference type="eggNOG" id="COG2840">
    <property type="taxonomic scope" value="Bacteria"/>
</dbReference>
<name>A0A0P1FFQ2_9RHOB</name>
<reference evidence="3 4" key="1">
    <citation type="submission" date="2015-09" db="EMBL/GenBank/DDBJ databases">
        <authorList>
            <consortium name="Swine Surveillance"/>
        </authorList>
    </citation>
    <scope>NUCLEOTIDE SEQUENCE [LARGE SCALE GENOMIC DNA]</scope>
    <source>
        <strain evidence="3 4">CECT 5294</strain>
    </source>
</reference>
<dbReference type="PANTHER" id="PTHR35562">
    <property type="entry name" value="DNA ENDONUCLEASE SMRA-RELATED"/>
    <property type="match status" value="1"/>
</dbReference>
<dbReference type="Proteomes" id="UP000051298">
    <property type="component" value="Unassembled WGS sequence"/>
</dbReference>
<dbReference type="PROSITE" id="PS50828">
    <property type="entry name" value="SMR"/>
    <property type="match status" value="1"/>
</dbReference>
<dbReference type="SUPFAM" id="SSF160443">
    <property type="entry name" value="SMR domain-like"/>
    <property type="match status" value="1"/>
</dbReference>
<organism evidence="3 4">
    <name type="scientific">Thalassobacter stenotrophicus</name>
    <dbReference type="NCBI Taxonomy" id="266809"/>
    <lineage>
        <taxon>Bacteria</taxon>
        <taxon>Pseudomonadati</taxon>
        <taxon>Pseudomonadota</taxon>
        <taxon>Alphaproteobacteria</taxon>
        <taxon>Rhodobacterales</taxon>
        <taxon>Roseobacteraceae</taxon>
        <taxon>Thalassobacter</taxon>
    </lineage>
</organism>
<dbReference type="EMBL" id="CYRX01000026">
    <property type="protein sequence ID" value="CUH60568.1"/>
    <property type="molecule type" value="Genomic_DNA"/>
</dbReference>
<dbReference type="STRING" id="266809.PM03_13550"/>
<evidence type="ECO:0000256" key="1">
    <source>
        <dbReference type="SAM" id="MobiDB-lite"/>
    </source>
</evidence>